<evidence type="ECO:0000259" key="2">
    <source>
        <dbReference type="PROSITE" id="PS50887"/>
    </source>
</evidence>
<keyword evidence="1" id="KW-0472">Membrane</keyword>
<feature type="transmembrane region" description="Helical" evidence="1">
    <location>
        <begin position="12"/>
        <end position="32"/>
    </location>
</feature>
<feature type="transmembrane region" description="Helical" evidence="1">
    <location>
        <begin position="179"/>
        <end position="204"/>
    </location>
</feature>
<name>A0A136WDX4_9FIRM</name>
<dbReference type="InterPro" id="IPR029787">
    <property type="entry name" value="Nucleotide_cyclase"/>
</dbReference>
<protein>
    <submittedName>
        <fullName evidence="3">Putative diguanylate cyclase YfiN</fullName>
        <ecNumber evidence="3">2.7.7.65</ecNumber>
    </submittedName>
</protein>
<feature type="transmembrane region" description="Helical" evidence="1">
    <location>
        <begin position="334"/>
        <end position="356"/>
    </location>
</feature>
<dbReference type="Pfam" id="PF00990">
    <property type="entry name" value="GGDEF"/>
    <property type="match status" value="1"/>
</dbReference>
<dbReference type="PROSITE" id="PS50887">
    <property type="entry name" value="GGDEF"/>
    <property type="match status" value="1"/>
</dbReference>
<dbReference type="PANTHER" id="PTHR45138:SF9">
    <property type="entry name" value="DIGUANYLATE CYCLASE DGCM-RELATED"/>
    <property type="match status" value="1"/>
</dbReference>
<keyword evidence="4" id="KW-1185">Reference proteome</keyword>
<dbReference type="GO" id="GO:1902201">
    <property type="term" value="P:negative regulation of bacterial-type flagellum-dependent cell motility"/>
    <property type="evidence" value="ECO:0007669"/>
    <property type="project" value="TreeGrafter"/>
</dbReference>
<evidence type="ECO:0000256" key="1">
    <source>
        <dbReference type="SAM" id="Phobius"/>
    </source>
</evidence>
<dbReference type="Proteomes" id="UP000070539">
    <property type="component" value="Unassembled WGS sequence"/>
</dbReference>
<dbReference type="Pfam" id="PF07695">
    <property type="entry name" value="7TMR-DISM_7TM"/>
    <property type="match status" value="1"/>
</dbReference>
<feature type="transmembrane region" description="Helical" evidence="1">
    <location>
        <begin position="274"/>
        <end position="296"/>
    </location>
</feature>
<keyword evidence="1" id="KW-1133">Transmembrane helix</keyword>
<evidence type="ECO:0000313" key="3">
    <source>
        <dbReference type="EMBL" id="KXL52715.1"/>
    </source>
</evidence>
<reference evidence="3 4" key="1">
    <citation type="submission" date="2016-01" db="EMBL/GenBank/DDBJ databases">
        <title>Genome sequence of Clostridium neopropionicum X4, DSM-3847.</title>
        <authorList>
            <person name="Poehlein A."/>
            <person name="Beck M.H."/>
            <person name="Bengelsdorf F.R."/>
            <person name="Daniel R."/>
            <person name="Duerre P."/>
        </authorList>
    </citation>
    <scope>NUCLEOTIDE SEQUENCE [LARGE SCALE GENOMIC DNA]</scope>
    <source>
        <strain evidence="3 4">DSM-3847</strain>
    </source>
</reference>
<gene>
    <name evidence="3" type="primary">yfiN_1</name>
    <name evidence="3" type="ORF">CLNEO_17360</name>
</gene>
<feature type="domain" description="GGDEF" evidence="2">
    <location>
        <begin position="432"/>
        <end position="561"/>
    </location>
</feature>
<organism evidence="3 4">
    <name type="scientific">Anaerotignum neopropionicum</name>
    <dbReference type="NCBI Taxonomy" id="36847"/>
    <lineage>
        <taxon>Bacteria</taxon>
        <taxon>Bacillati</taxon>
        <taxon>Bacillota</taxon>
        <taxon>Clostridia</taxon>
        <taxon>Lachnospirales</taxon>
        <taxon>Anaerotignaceae</taxon>
        <taxon>Anaerotignum</taxon>
    </lineage>
</organism>
<dbReference type="CDD" id="cd01949">
    <property type="entry name" value="GGDEF"/>
    <property type="match status" value="1"/>
</dbReference>
<dbReference type="Gene3D" id="3.30.70.270">
    <property type="match status" value="1"/>
</dbReference>
<dbReference type="InterPro" id="IPR043128">
    <property type="entry name" value="Rev_trsase/Diguanyl_cyclase"/>
</dbReference>
<dbReference type="InterPro" id="IPR000160">
    <property type="entry name" value="GGDEF_dom"/>
</dbReference>
<feature type="transmembrane region" description="Helical" evidence="1">
    <location>
        <begin position="302"/>
        <end position="322"/>
    </location>
</feature>
<proteinExistence type="predicted"/>
<feature type="transmembrane region" description="Helical" evidence="1">
    <location>
        <begin position="211"/>
        <end position="228"/>
    </location>
</feature>
<dbReference type="EC" id="2.7.7.65" evidence="3"/>
<dbReference type="SUPFAM" id="SSF55073">
    <property type="entry name" value="Nucleotide cyclase"/>
    <property type="match status" value="1"/>
</dbReference>
<feature type="transmembrane region" description="Helical" evidence="1">
    <location>
        <begin position="240"/>
        <end position="262"/>
    </location>
</feature>
<dbReference type="GO" id="GO:0005886">
    <property type="term" value="C:plasma membrane"/>
    <property type="evidence" value="ECO:0007669"/>
    <property type="project" value="TreeGrafter"/>
</dbReference>
<dbReference type="GO" id="GO:0052621">
    <property type="term" value="F:diguanylate cyclase activity"/>
    <property type="evidence" value="ECO:0007669"/>
    <property type="project" value="UniProtKB-EC"/>
</dbReference>
<accession>A0A136WDX4</accession>
<keyword evidence="1" id="KW-0812">Transmembrane</keyword>
<dbReference type="EMBL" id="LRVM01000005">
    <property type="protein sequence ID" value="KXL52715.1"/>
    <property type="molecule type" value="Genomic_DNA"/>
</dbReference>
<dbReference type="SMART" id="SM00267">
    <property type="entry name" value="GGDEF"/>
    <property type="match status" value="1"/>
</dbReference>
<comment type="caution">
    <text evidence="3">The sequence shown here is derived from an EMBL/GenBank/DDBJ whole genome shotgun (WGS) entry which is preliminary data.</text>
</comment>
<keyword evidence="3" id="KW-0548">Nucleotidyltransferase</keyword>
<dbReference type="InterPro" id="IPR011623">
    <property type="entry name" value="7TMR_DISM_rcpt_extracell_dom1"/>
</dbReference>
<dbReference type="InterPro" id="IPR050469">
    <property type="entry name" value="Diguanylate_Cyclase"/>
</dbReference>
<sequence>MIGGRCMRRVILWLFCFAIVVSFLICGVSIQFDVRSTAFNQEKVTLLNKGWYYQTEDGNEVEFTTPGKISTSVKKPFEIYTTFHEAMLKEEFLGFRSMQQEVFVSLDDKVIYSFENAGNIPTFPRAPGSAWHIVKLPEIDSEQVLKISTKSFYSNYQGQISELMLGSKSAILFHIAKTYFPAVFMSILVLMFAVAVIFYGVYIYRIRRSSNLIYFGLFAFLLGIWFFAESRFIQFFVGNVLIAYQMVFLSIALMPIPGLLFFSNALQPKNQRFYDALCIVACINFFAMVIAQTLGLVDFFEWMPISHSIIILSMILFFHTMVECIRNDSYKKSKFVFVGFSVFSFSAMLNIVYFYVSDRFDSAILLRLGTLLALIIIAKGEVDKNLELIRMGFEAAAYKRAAYTDGLTQLSNRFAFDTTLKELEQAELDENIDNAICVLDVDGLKYANDTYGHWMGDQLICTMADTIRTVFSEIGKCFRIGGDEFAVVLQGERDELEGYLDKLSQEIKGNIMNGHCNLSASWGLAFQSDTPGNNIYETFQMADAIMYQNKEGKTTTREGNGNPGRSEN</sequence>
<keyword evidence="3" id="KW-0808">Transferase</keyword>
<dbReference type="GO" id="GO:0043709">
    <property type="term" value="P:cell adhesion involved in single-species biofilm formation"/>
    <property type="evidence" value="ECO:0007669"/>
    <property type="project" value="TreeGrafter"/>
</dbReference>
<dbReference type="NCBIfam" id="TIGR00254">
    <property type="entry name" value="GGDEF"/>
    <property type="match status" value="1"/>
</dbReference>
<dbReference type="PANTHER" id="PTHR45138">
    <property type="entry name" value="REGULATORY COMPONENTS OF SENSORY TRANSDUCTION SYSTEM"/>
    <property type="match status" value="1"/>
</dbReference>
<dbReference type="STRING" id="36847.CLNEO_17360"/>
<dbReference type="AlphaFoldDB" id="A0A136WDX4"/>
<evidence type="ECO:0000313" key="4">
    <source>
        <dbReference type="Proteomes" id="UP000070539"/>
    </source>
</evidence>